<accession>A0A3N6PAU9</accession>
<gene>
    <name evidence="1" type="ORF">D5R40_17335</name>
</gene>
<proteinExistence type="predicted"/>
<dbReference type="EMBL" id="RCBY01000098">
    <property type="protein sequence ID" value="RQH38979.1"/>
    <property type="molecule type" value="Genomic_DNA"/>
</dbReference>
<keyword evidence="2" id="KW-1185">Reference proteome</keyword>
<dbReference type="Pfam" id="PF14516">
    <property type="entry name" value="AAA_35"/>
    <property type="match status" value="1"/>
</dbReference>
<protein>
    <submittedName>
        <fullName evidence="1">Molecular chaperone Tir</fullName>
    </submittedName>
</protein>
<dbReference type="RefSeq" id="WP_124147290.1">
    <property type="nucleotide sequence ID" value="NZ_CAWOKI010000252.1"/>
</dbReference>
<dbReference type="InterPro" id="IPR027417">
    <property type="entry name" value="P-loop_NTPase"/>
</dbReference>
<reference evidence="1 2" key="1">
    <citation type="journal article" date="2018" name="ACS Chem. Biol.">
        <title>Ketoreductase domain dysfunction expands chemodiversity: malyngamide biosynthesis in the cyanobacterium Okeania hirsuta.</title>
        <authorList>
            <person name="Moss N.A."/>
            <person name="Leao T."/>
            <person name="Rankin M."/>
            <person name="McCullough T.M."/>
            <person name="Qu P."/>
            <person name="Korobeynikov A."/>
            <person name="Smith J.L."/>
            <person name="Gerwick L."/>
            <person name="Gerwick W.H."/>
        </authorList>
    </citation>
    <scope>NUCLEOTIDE SEQUENCE [LARGE SCALE GENOMIC DNA]</scope>
    <source>
        <strain evidence="1 2">PAB10Feb10-1</strain>
    </source>
</reference>
<name>A0A3N6PAU9_9CYAN</name>
<organism evidence="1 2">
    <name type="scientific">Okeania hirsuta</name>
    <dbReference type="NCBI Taxonomy" id="1458930"/>
    <lineage>
        <taxon>Bacteria</taxon>
        <taxon>Bacillati</taxon>
        <taxon>Cyanobacteriota</taxon>
        <taxon>Cyanophyceae</taxon>
        <taxon>Oscillatoriophycideae</taxon>
        <taxon>Oscillatoriales</taxon>
        <taxon>Microcoleaceae</taxon>
        <taxon>Okeania</taxon>
    </lineage>
</organism>
<dbReference type="Proteomes" id="UP000269154">
    <property type="component" value="Unassembled WGS sequence"/>
</dbReference>
<dbReference type="OrthoDB" id="502668at2"/>
<evidence type="ECO:0000313" key="2">
    <source>
        <dbReference type="Proteomes" id="UP000269154"/>
    </source>
</evidence>
<evidence type="ECO:0000313" key="1">
    <source>
        <dbReference type="EMBL" id="RQH38979.1"/>
    </source>
</evidence>
<dbReference type="Gene3D" id="3.40.50.300">
    <property type="entry name" value="P-loop containing nucleotide triphosphate hydrolases"/>
    <property type="match status" value="1"/>
</dbReference>
<dbReference type="AlphaFoldDB" id="A0A3N6PAU9"/>
<dbReference type="SUPFAM" id="SSF52540">
    <property type="entry name" value="P-loop containing nucleoside triphosphate hydrolases"/>
    <property type="match status" value="1"/>
</dbReference>
<comment type="caution">
    <text evidence="1">The sequence shown here is derived from an EMBL/GenBank/DDBJ whole genome shotgun (WGS) entry which is preliminary data.</text>
</comment>
<sequence>MQKILIFSNKSYKINLLTTLFVEQIEANKYEYFIAKNNDKKAEYLPDLERKLNQSDYLILLLNPQSITCEMVTETVRRAREFQNIHPNNKPWILPVLIDTSVDLTWDYNLYAYLNKMPQWELKSEENIQDLVAEIMLLIGNELSPSIPETKSRLILNNSLNINEYNKKPLPSSLPKLPKNQDDYHHNFYIKRSPLEENCYQEITKPGALIRIKAPRQMGKTSLMARVLHDVEKLGYQTAVLNFQLVERQIFDNLDGFLRWFSAEVASELNLAANLDNYWNEIFGSKISCKSYFERHILKSIDTPIVLVLDEVDNIFQYPEITVDFFSLLRAWHEDAKNRDLWKNMRLVVVHSTESYVPIDINQSPFNVGLPIDLPELNAAQIKNLASYYQLQLNISEIEKLMAIVGGNPYLIKLALYEIYQHNISIDDLLKTAATDVGCYADHLQRHWWHLQQSPELAQAAKTVMNSNQPVQLETMQGLKLHSIGLVNFQENQATPRYDLYHLYFRNRL</sequence>